<gene>
    <name evidence="2" type="ORF">L211DRAFT_781668</name>
</gene>
<reference evidence="2 3" key="1">
    <citation type="journal article" date="2018" name="Nat. Ecol. Evol.">
        <title>Pezizomycetes genomes reveal the molecular basis of ectomycorrhizal truffle lifestyle.</title>
        <authorList>
            <person name="Murat C."/>
            <person name="Payen T."/>
            <person name="Noel B."/>
            <person name="Kuo A."/>
            <person name="Morin E."/>
            <person name="Chen J."/>
            <person name="Kohler A."/>
            <person name="Krizsan K."/>
            <person name="Balestrini R."/>
            <person name="Da Silva C."/>
            <person name="Montanini B."/>
            <person name="Hainaut M."/>
            <person name="Levati E."/>
            <person name="Barry K.W."/>
            <person name="Belfiori B."/>
            <person name="Cichocki N."/>
            <person name="Clum A."/>
            <person name="Dockter R.B."/>
            <person name="Fauchery L."/>
            <person name="Guy J."/>
            <person name="Iotti M."/>
            <person name="Le Tacon F."/>
            <person name="Lindquist E.A."/>
            <person name="Lipzen A."/>
            <person name="Malagnac F."/>
            <person name="Mello A."/>
            <person name="Molinier V."/>
            <person name="Miyauchi S."/>
            <person name="Poulain J."/>
            <person name="Riccioni C."/>
            <person name="Rubini A."/>
            <person name="Sitrit Y."/>
            <person name="Splivallo R."/>
            <person name="Traeger S."/>
            <person name="Wang M."/>
            <person name="Zifcakova L."/>
            <person name="Wipf D."/>
            <person name="Zambonelli A."/>
            <person name="Paolocci F."/>
            <person name="Nowrousian M."/>
            <person name="Ottonello S."/>
            <person name="Baldrian P."/>
            <person name="Spatafora J.W."/>
            <person name="Henrissat B."/>
            <person name="Nagy L.G."/>
            <person name="Aury J.M."/>
            <person name="Wincker P."/>
            <person name="Grigoriev I.V."/>
            <person name="Bonfante P."/>
            <person name="Martin F.M."/>
        </authorList>
    </citation>
    <scope>NUCLEOTIDE SEQUENCE [LARGE SCALE GENOMIC DNA]</scope>
    <source>
        <strain evidence="2 3">ATCC MYA-4762</strain>
    </source>
</reference>
<protein>
    <recommendedName>
        <fullName evidence="1">DEAD/DEAH-box helicase domain-containing protein</fullName>
    </recommendedName>
</protein>
<dbReference type="InterPro" id="IPR011545">
    <property type="entry name" value="DEAD/DEAH_box_helicase_dom"/>
</dbReference>
<dbReference type="InParanoid" id="A0A3N4LX43"/>
<sequence length="98" mass="10849">MSTTHASSGISLKDYEESDEYNILRQQLTVATTRIFGKEPREFQLRVALALHGGYDVLCVAATNAGKTLSFIMPILLNPKAVIMVISPLKSIMDDHVR</sequence>
<dbReference type="AlphaFoldDB" id="A0A3N4LX43"/>
<dbReference type="InterPro" id="IPR027417">
    <property type="entry name" value="P-loop_NTPase"/>
</dbReference>
<evidence type="ECO:0000313" key="2">
    <source>
        <dbReference type="EMBL" id="RPB26149.1"/>
    </source>
</evidence>
<dbReference type="EMBL" id="ML121535">
    <property type="protein sequence ID" value="RPB26149.1"/>
    <property type="molecule type" value="Genomic_DNA"/>
</dbReference>
<organism evidence="2 3">
    <name type="scientific">Terfezia boudieri ATCC MYA-4762</name>
    <dbReference type="NCBI Taxonomy" id="1051890"/>
    <lineage>
        <taxon>Eukaryota</taxon>
        <taxon>Fungi</taxon>
        <taxon>Dikarya</taxon>
        <taxon>Ascomycota</taxon>
        <taxon>Pezizomycotina</taxon>
        <taxon>Pezizomycetes</taxon>
        <taxon>Pezizales</taxon>
        <taxon>Pezizaceae</taxon>
        <taxon>Terfezia</taxon>
    </lineage>
</organism>
<dbReference type="OrthoDB" id="10261556at2759"/>
<proteinExistence type="predicted"/>
<feature type="domain" description="DEAD/DEAH-box helicase" evidence="1">
    <location>
        <begin position="42"/>
        <end position="97"/>
    </location>
</feature>
<evidence type="ECO:0000313" key="3">
    <source>
        <dbReference type="Proteomes" id="UP000267821"/>
    </source>
</evidence>
<dbReference type="STRING" id="1051890.A0A3N4LX43"/>
<dbReference type="Pfam" id="PF00270">
    <property type="entry name" value="DEAD"/>
    <property type="match status" value="1"/>
</dbReference>
<evidence type="ECO:0000259" key="1">
    <source>
        <dbReference type="Pfam" id="PF00270"/>
    </source>
</evidence>
<dbReference type="SUPFAM" id="SSF52540">
    <property type="entry name" value="P-loop containing nucleoside triphosphate hydrolases"/>
    <property type="match status" value="1"/>
</dbReference>
<name>A0A3N4LX43_9PEZI</name>
<dbReference type="GO" id="GO:0003676">
    <property type="term" value="F:nucleic acid binding"/>
    <property type="evidence" value="ECO:0007669"/>
    <property type="project" value="InterPro"/>
</dbReference>
<dbReference type="GO" id="GO:0005524">
    <property type="term" value="F:ATP binding"/>
    <property type="evidence" value="ECO:0007669"/>
    <property type="project" value="InterPro"/>
</dbReference>
<accession>A0A3N4LX43</accession>
<dbReference type="Gene3D" id="3.40.50.300">
    <property type="entry name" value="P-loop containing nucleotide triphosphate hydrolases"/>
    <property type="match status" value="1"/>
</dbReference>
<keyword evidence="3" id="KW-1185">Reference proteome</keyword>
<dbReference type="Proteomes" id="UP000267821">
    <property type="component" value="Unassembled WGS sequence"/>
</dbReference>